<dbReference type="PROSITE" id="PS00455">
    <property type="entry name" value="AMP_BINDING"/>
    <property type="match status" value="1"/>
</dbReference>
<protein>
    <submittedName>
        <fullName evidence="3">AMP-binding protein</fullName>
    </submittedName>
</protein>
<dbReference type="Gene3D" id="3.40.50.12780">
    <property type="entry name" value="N-terminal domain of ligase-like"/>
    <property type="match status" value="1"/>
</dbReference>
<dbReference type="Proteomes" id="UP001589894">
    <property type="component" value="Unassembled WGS sequence"/>
</dbReference>
<evidence type="ECO:0000259" key="1">
    <source>
        <dbReference type="Pfam" id="PF00501"/>
    </source>
</evidence>
<evidence type="ECO:0000313" key="4">
    <source>
        <dbReference type="Proteomes" id="UP001589894"/>
    </source>
</evidence>
<dbReference type="RefSeq" id="WP_377339923.1">
    <property type="nucleotide sequence ID" value="NZ_JBHLUE010000012.1"/>
</dbReference>
<dbReference type="PANTHER" id="PTHR45527:SF1">
    <property type="entry name" value="FATTY ACID SYNTHASE"/>
    <property type="match status" value="1"/>
</dbReference>
<evidence type="ECO:0000313" key="3">
    <source>
        <dbReference type="EMBL" id="MFC0565756.1"/>
    </source>
</evidence>
<dbReference type="Pfam" id="PF00501">
    <property type="entry name" value="AMP-binding"/>
    <property type="match status" value="2"/>
</dbReference>
<dbReference type="InterPro" id="IPR042099">
    <property type="entry name" value="ANL_N_sf"/>
</dbReference>
<dbReference type="EMBL" id="JBHLUE010000012">
    <property type="protein sequence ID" value="MFC0565756.1"/>
    <property type="molecule type" value="Genomic_DNA"/>
</dbReference>
<proteinExistence type="predicted"/>
<dbReference type="Gene3D" id="3.30.300.30">
    <property type="match status" value="1"/>
</dbReference>
<sequence>MADRYPDRPAVIHNGNILTYAELRAAVRERARQLGPRPGVVAVPTSRSPETIVSLFGVWAAGGTYCPIDPAFPRDRQDMMRSAAGCDAGGDADNDPDPPAYILFTSGSTGRPKPVTTPRRAIATTVESLRGLFALCESDRVLQFSSLNWDTCFEEILPALSGGAALVFDDDAHTGSFRRFLRAVERQRISILDLPTAFWHELVNHLREERVELPGCLRLVVIGGEAVNPARLAEWRALPTGHLRLLNTYGCTETTLITHAVDLHGPLAAPAPAGVAAGMASTAAEGTTTVAATAGTTTVAATAGTTTVAAAGTTAAADPPRIAAATTALATVDAPDTAGATTDPVVGPAPIGRALPHVVERIGPDGELLIGGPAIASGYRGLPEATRDRFVELAGERFFRTGDRVRRGPGGLLFPEGRLDAEVKIRGIRVDPAEVEAHIGACPGVGAVAVAPSTLAGRTALVAYLVPLQTADGATLGRRVTDFLRQRVPGHLIPSRIRVVPHLVYTATGKVDRQGSKEFFDGC</sequence>
<accession>A0ABV6NY89</accession>
<comment type="caution">
    <text evidence="3">The sequence shown here is derived from an EMBL/GenBank/DDBJ whole genome shotgun (WGS) entry which is preliminary data.</text>
</comment>
<feature type="domain" description="AMP-dependent synthetase/ligase" evidence="1">
    <location>
        <begin position="2"/>
        <end position="86"/>
    </location>
</feature>
<reference evidence="3 4" key="1">
    <citation type="submission" date="2024-09" db="EMBL/GenBank/DDBJ databases">
        <authorList>
            <person name="Sun Q."/>
            <person name="Mori K."/>
        </authorList>
    </citation>
    <scope>NUCLEOTIDE SEQUENCE [LARGE SCALE GENOMIC DNA]</scope>
    <source>
        <strain evidence="3 4">TBRC 2205</strain>
    </source>
</reference>
<dbReference type="Gene3D" id="3.40.50.980">
    <property type="match status" value="4"/>
</dbReference>
<gene>
    <name evidence="3" type="ORF">ACFFHU_16655</name>
</gene>
<dbReference type="Pfam" id="PF13193">
    <property type="entry name" value="AMP-binding_C"/>
    <property type="match status" value="1"/>
</dbReference>
<dbReference type="InterPro" id="IPR000873">
    <property type="entry name" value="AMP-dep_synth/lig_dom"/>
</dbReference>
<feature type="domain" description="AMP-binding enzyme C-terminal" evidence="2">
    <location>
        <begin position="434"/>
        <end position="510"/>
    </location>
</feature>
<dbReference type="PANTHER" id="PTHR45527">
    <property type="entry name" value="NONRIBOSOMAL PEPTIDE SYNTHETASE"/>
    <property type="match status" value="1"/>
</dbReference>
<dbReference type="InterPro" id="IPR045851">
    <property type="entry name" value="AMP-bd_C_sf"/>
</dbReference>
<dbReference type="SUPFAM" id="SSF56801">
    <property type="entry name" value="Acetyl-CoA synthetase-like"/>
    <property type="match status" value="1"/>
</dbReference>
<dbReference type="InterPro" id="IPR025110">
    <property type="entry name" value="AMP-bd_C"/>
</dbReference>
<keyword evidence="4" id="KW-1185">Reference proteome</keyword>
<dbReference type="InterPro" id="IPR020845">
    <property type="entry name" value="AMP-binding_CS"/>
</dbReference>
<name>A0ABV6NY89_9ACTN</name>
<organism evidence="3 4">
    <name type="scientific">Plantactinospora siamensis</name>
    <dbReference type="NCBI Taxonomy" id="555372"/>
    <lineage>
        <taxon>Bacteria</taxon>
        <taxon>Bacillati</taxon>
        <taxon>Actinomycetota</taxon>
        <taxon>Actinomycetes</taxon>
        <taxon>Micromonosporales</taxon>
        <taxon>Micromonosporaceae</taxon>
        <taxon>Plantactinospora</taxon>
    </lineage>
</organism>
<evidence type="ECO:0000259" key="2">
    <source>
        <dbReference type="Pfam" id="PF13193"/>
    </source>
</evidence>
<feature type="domain" description="AMP-dependent synthetase/ligase" evidence="1">
    <location>
        <begin position="93"/>
        <end position="274"/>
    </location>
</feature>